<reference evidence="1 2" key="1">
    <citation type="submission" date="2019-09" db="EMBL/GenBank/DDBJ databases">
        <authorList>
            <person name="Brejova B."/>
        </authorList>
    </citation>
    <scope>NUCLEOTIDE SEQUENCE [LARGE SCALE GENOMIC DNA]</scope>
</reference>
<evidence type="ECO:0000313" key="1">
    <source>
        <dbReference type="EMBL" id="VVT58086.1"/>
    </source>
</evidence>
<accession>A0A5E8CA27</accession>
<gene>
    <name evidence="1" type="ORF">SAPINGB_P006030</name>
</gene>
<dbReference type="EMBL" id="CABVLU010000005">
    <property type="protein sequence ID" value="VVT58086.1"/>
    <property type="molecule type" value="Genomic_DNA"/>
</dbReference>
<dbReference type="RefSeq" id="XP_031856635.1">
    <property type="nucleotide sequence ID" value="XM_032000744.1"/>
</dbReference>
<name>A0A5E8CA27_9ASCO</name>
<dbReference type="Proteomes" id="UP000398389">
    <property type="component" value="Unassembled WGS sequence"/>
</dbReference>
<dbReference type="AlphaFoldDB" id="A0A5E8CA27"/>
<protein>
    <submittedName>
        <fullName evidence="1">Uncharacterized protein</fullName>
    </submittedName>
</protein>
<proteinExistence type="predicted"/>
<organism evidence="1 2">
    <name type="scientific">Magnusiomyces paraingens</name>
    <dbReference type="NCBI Taxonomy" id="2606893"/>
    <lineage>
        <taxon>Eukaryota</taxon>
        <taxon>Fungi</taxon>
        <taxon>Dikarya</taxon>
        <taxon>Ascomycota</taxon>
        <taxon>Saccharomycotina</taxon>
        <taxon>Dipodascomycetes</taxon>
        <taxon>Dipodascales</taxon>
        <taxon>Dipodascaceae</taxon>
        <taxon>Magnusiomyces</taxon>
    </lineage>
</organism>
<dbReference type="GeneID" id="43584844"/>
<sequence>MDLETVDDETLKFYLALAVVVSRNQPPPEWGDCGIERNNGSDSVQEYLAQVIEKLDDPVWFWQKRYQDKCKELDTVTLEIEALQQAVKIDNRMSENSSAERGKNEETLLLCWNKELPGKSLESLHSDMLIKAVLQKLQTDIDKNVNENIYSFMSTLKQWVRIEELETSHIVEITQQIKQCYKHILKRKDNGWFKTAQSIVDLVLDLYYSYFCAIYHQQLSEKNTNKKEYKTKKKILVKDASFTLVYIGSENIMVRYYTIESLCKFMSTKSISTNSIDKPTDGISKRQWQVEKAILYRFLEKIVSGVMMRLVSSERSSELFIKEYTNRQEQNLKEDTECVKTGVQMEETIGGMELRKEGLRAVRNQTIKSILWHIDDLKLQAKFLDMKWVILD</sequence>
<evidence type="ECO:0000313" key="2">
    <source>
        <dbReference type="Proteomes" id="UP000398389"/>
    </source>
</evidence>
<keyword evidence="2" id="KW-1185">Reference proteome</keyword>